<accession>A0ABV2AQ48</accession>
<evidence type="ECO:0000313" key="2">
    <source>
        <dbReference type="Proteomes" id="UP001439008"/>
    </source>
</evidence>
<keyword evidence="2" id="KW-1185">Reference proteome</keyword>
<reference evidence="1 2" key="1">
    <citation type="journal article" date="2024" name="BMC Biol.">
        <title>Comparative genomics of Ascetosporea gives new insight into the evolutionary basis for animal parasitism in Rhizaria.</title>
        <authorList>
            <person name="Hiltunen Thoren M."/>
            <person name="Onut-Brannstrom I."/>
            <person name="Alfjorden A."/>
            <person name="Peckova H."/>
            <person name="Swords F."/>
            <person name="Hooper C."/>
            <person name="Holzer A.S."/>
            <person name="Bass D."/>
            <person name="Burki F."/>
        </authorList>
    </citation>
    <scope>NUCLEOTIDE SEQUENCE [LARGE SCALE GENOMIC DNA]</scope>
    <source>
        <strain evidence="1">20-A016</strain>
    </source>
</reference>
<dbReference type="EMBL" id="JBDODL010001756">
    <property type="protein sequence ID" value="MES1921784.1"/>
    <property type="molecule type" value="Genomic_DNA"/>
</dbReference>
<name>A0ABV2AQ48_9EUKA</name>
<feature type="non-terminal residue" evidence="1">
    <location>
        <position position="100"/>
    </location>
</feature>
<protein>
    <submittedName>
        <fullName evidence="1">Uncharacterized protein</fullName>
    </submittedName>
</protein>
<comment type="caution">
    <text evidence="1">The sequence shown here is derived from an EMBL/GenBank/DDBJ whole genome shotgun (WGS) entry which is preliminary data.</text>
</comment>
<sequence length="100" mass="11660">MYSHYDDYSLFFLKARLRNKRCFYEHAFCLKCLSECISSQNSHLKTGTVDDEYCCPVKKCNVKTPVRCIAEIRNALINSNEKVFVLCFSPSQNAKYDLQN</sequence>
<gene>
    <name evidence="1" type="ORF">MHBO_003312</name>
</gene>
<organism evidence="1 2">
    <name type="scientific">Bonamia ostreae</name>
    <dbReference type="NCBI Taxonomy" id="126728"/>
    <lineage>
        <taxon>Eukaryota</taxon>
        <taxon>Sar</taxon>
        <taxon>Rhizaria</taxon>
        <taxon>Endomyxa</taxon>
        <taxon>Ascetosporea</taxon>
        <taxon>Haplosporida</taxon>
        <taxon>Bonamia</taxon>
    </lineage>
</organism>
<dbReference type="Proteomes" id="UP001439008">
    <property type="component" value="Unassembled WGS sequence"/>
</dbReference>
<proteinExistence type="predicted"/>
<evidence type="ECO:0000313" key="1">
    <source>
        <dbReference type="EMBL" id="MES1921784.1"/>
    </source>
</evidence>